<organism evidence="5 6">
    <name type="scientific">Sphingobacterium multivorum</name>
    <dbReference type="NCBI Taxonomy" id="28454"/>
    <lineage>
        <taxon>Bacteria</taxon>
        <taxon>Pseudomonadati</taxon>
        <taxon>Bacteroidota</taxon>
        <taxon>Sphingobacteriia</taxon>
        <taxon>Sphingobacteriales</taxon>
        <taxon>Sphingobacteriaceae</taxon>
        <taxon>Sphingobacterium</taxon>
    </lineage>
</organism>
<evidence type="ECO:0000256" key="3">
    <source>
        <dbReference type="ARBA" id="ARBA00023157"/>
    </source>
</evidence>
<comment type="subcellular location">
    <subcellularLocation>
        <location evidence="1">Cell envelope</location>
    </subcellularLocation>
</comment>
<evidence type="ECO:0000313" key="6">
    <source>
        <dbReference type="Proteomes" id="UP000251241"/>
    </source>
</evidence>
<evidence type="ECO:0000256" key="4">
    <source>
        <dbReference type="ARBA" id="ARBA00023284"/>
    </source>
</evidence>
<dbReference type="RefSeq" id="WP_112376255.1">
    <property type="nucleotide sequence ID" value="NZ_CP069793.1"/>
</dbReference>
<name>A0A2X2JJG1_SPHMU</name>
<dbReference type="InterPro" id="IPR050553">
    <property type="entry name" value="Thioredoxin_ResA/DsbE_sf"/>
</dbReference>
<keyword evidence="4" id="KW-0676">Redox-active center</keyword>
<keyword evidence="2" id="KW-0201">Cytochrome c-type biogenesis</keyword>
<dbReference type="AlphaFoldDB" id="A0A2X2JJG1"/>
<dbReference type="CDD" id="cd02966">
    <property type="entry name" value="TlpA_like_family"/>
    <property type="match status" value="1"/>
</dbReference>
<dbReference type="PROSITE" id="PS00194">
    <property type="entry name" value="THIOREDOXIN_1"/>
    <property type="match status" value="1"/>
</dbReference>
<accession>A0A2X2JJG1</accession>
<dbReference type="GeneID" id="97180106"/>
<dbReference type="InterPro" id="IPR017937">
    <property type="entry name" value="Thioredoxin_CS"/>
</dbReference>
<dbReference type="EMBL" id="UAUU01000011">
    <property type="protein sequence ID" value="SPZ94422.1"/>
    <property type="molecule type" value="Genomic_DNA"/>
</dbReference>
<dbReference type="Proteomes" id="UP000251241">
    <property type="component" value="Unassembled WGS sequence"/>
</dbReference>
<proteinExistence type="predicted"/>
<dbReference type="Gene3D" id="3.40.30.10">
    <property type="entry name" value="Glutaredoxin"/>
    <property type="match status" value="1"/>
</dbReference>
<keyword evidence="3" id="KW-1015">Disulfide bond</keyword>
<dbReference type="PROSITE" id="PS51352">
    <property type="entry name" value="THIOREDOXIN_2"/>
    <property type="match status" value="1"/>
</dbReference>
<dbReference type="Pfam" id="PF00578">
    <property type="entry name" value="AhpC-TSA"/>
    <property type="match status" value="1"/>
</dbReference>
<dbReference type="GO" id="GO:0016491">
    <property type="term" value="F:oxidoreductase activity"/>
    <property type="evidence" value="ECO:0007669"/>
    <property type="project" value="InterPro"/>
</dbReference>
<dbReference type="GO" id="GO:0017004">
    <property type="term" value="P:cytochrome complex assembly"/>
    <property type="evidence" value="ECO:0007669"/>
    <property type="project" value="UniProtKB-KW"/>
</dbReference>
<protein>
    <submittedName>
        <fullName evidence="5">Thiol-disulfide oxidoreductase resA</fullName>
    </submittedName>
</protein>
<dbReference type="SUPFAM" id="SSF52833">
    <property type="entry name" value="Thioredoxin-like"/>
    <property type="match status" value="1"/>
</dbReference>
<dbReference type="GO" id="GO:0030313">
    <property type="term" value="C:cell envelope"/>
    <property type="evidence" value="ECO:0007669"/>
    <property type="project" value="UniProtKB-SubCell"/>
</dbReference>
<dbReference type="InterPro" id="IPR000866">
    <property type="entry name" value="AhpC/TSA"/>
</dbReference>
<reference evidence="5 6" key="1">
    <citation type="submission" date="2018-06" db="EMBL/GenBank/DDBJ databases">
        <authorList>
            <consortium name="Pathogen Informatics"/>
            <person name="Doyle S."/>
        </authorList>
    </citation>
    <scope>NUCLEOTIDE SEQUENCE [LARGE SCALE GENOMIC DNA]</scope>
    <source>
        <strain evidence="5 6">NCTC11343</strain>
    </source>
</reference>
<gene>
    <name evidence="5" type="primary">resA_14</name>
    <name evidence="5" type="ORF">NCTC11343_05291</name>
</gene>
<dbReference type="PANTHER" id="PTHR42852">
    <property type="entry name" value="THIOL:DISULFIDE INTERCHANGE PROTEIN DSBE"/>
    <property type="match status" value="1"/>
</dbReference>
<sequence length="371" mass="42215">MGKRSTALLAIVSFLLSMPLIILGQRNNGFIIQGKIDTVPNAKYRIMYRNNEKKIDDSLQLSADRTFTFHGSIGEPTRVNFIIDNDFNPRRVKDQIVYSFWVSPGDTVDFHGLTGWLVGPKSNLRIDDSKYVLKGSTLDKIAITYGENRRAIYLSNKDQEKATGLEDSIISKFIQSNPNSFYSLYLLNKSFSSLSRHPDLLNTLYNALSTEQKNSFTGILLNKKVKAQPQLEIGKSLPIFELANDNGNLVSLEDFRGKYVLVEFWASWCGPCRKEFPLLQSLYSEYKSKNFEILAVSIDESRMDWLTAINNEKLLWTNVRDKGGFSGELYQIFGLKGVPDNFLLDKEGKIVARNLRSSELKKVLYKLISDN</sequence>
<dbReference type="PANTHER" id="PTHR42852:SF6">
    <property type="entry name" value="THIOL:DISULFIDE INTERCHANGE PROTEIN DSBE"/>
    <property type="match status" value="1"/>
</dbReference>
<evidence type="ECO:0000256" key="2">
    <source>
        <dbReference type="ARBA" id="ARBA00022748"/>
    </source>
</evidence>
<dbReference type="GO" id="GO:0016209">
    <property type="term" value="F:antioxidant activity"/>
    <property type="evidence" value="ECO:0007669"/>
    <property type="project" value="InterPro"/>
</dbReference>
<evidence type="ECO:0000313" key="5">
    <source>
        <dbReference type="EMBL" id="SPZ94422.1"/>
    </source>
</evidence>
<evidence type="ECO:0000256" key="1">
    <source>
        <dbReference type="ARBA" id="ARBA00004196"/>
    </source>
</evidence>
<dbReference type="InterPro" id="IPR036249">
    <property type="entry name" value="Thioredoxin-like_sf"/>
</dbReference>
<dbReference type="InterPro" id="IPR013766">
    <property type="entry name" value="Thioredoxin_domain"/>
</dbReference>